<evidence type="ECO:0000256" key="2">
    <source>
        <dbReference type="ARBA" id="ARBA00010125"/>
    </source>
</evidence>
<evidence type="ECO:0000256" key="6">
    <source>
        <dbReference type="SAM" id="MobiDB-lite"/>
    </source>
</evidence>
<dbReference type="GO" id="GO:0016020">
    <property type="term" value="C:membrane"/>
    <property type="evidence" value="ECO:0007669"/>
    <property type="project" value="UniProtKB-SubCell"/>
</dbReference>
<evidence type="ECO:0000313" key="8">
    <source>
        <dbReference type="EMBL" id="CAD1842372.1"/>
    </source>
</evidence>
<name>A0A6V7QGT5_ANACO</name>
<reference evidence="8" key="1">
    <citation type="submission" date="2020-07" db="EMBL/GenBank/DDBJ databases">
        <authorList>
            <person name="Lin J."/>
        </authorList>
    </citation>
    <scope>NUCLEOTIDE SEQUENCE</scope>
</reference>
<gene>
    <name evidence="8" type="ORF">CB5_LOCUS25583</name>
</gene>
<dbReference type="AlphaFoldDB" id="A0A6V7QGT5"/>
<feature type="transmembrane region" description="Helical" evidence="7">
    <location>
        <begin position="116"/>
        <end position="134"/>
    </location>
</feature>
<sequence length="135" mass="15226">MYGKYPKAIITDQDPAMKKAIEIVFPTTIHSDGDGRDLREEDKENDDNGENAGEEEDTYLSDGVEEEDDDSDFGENILNGLEDSAVVEDVPGPSPRLSQRSMFQWRSNAKLTYGRSYIIIAYYVLLWVVSVLNLL</sequence>
<evidence type="ECO:0000256" key="7">
    <source>
        <dbReference type="SAM" id="Phobius"/>
    </source>
</evidence>
<evidence type="ECO:0000256" key="5">
    <source>
        <dbReference type="ARBA" id="ARBA00023136"/>
    </source>
</evidence>
<dbReference type="InterPro" id="IPR018781">
    <property type="entry name" value="TPRA1/CAND2/CAND8"/>
</dbReference>
<evidence type="ECO:0008006" key="9">
    <source>
        <dbReference type="Google" id="ProtNLM"/>
    </source>
</evidence>
<comment type="similarity">
    <text evidence="2">Belongs to the UPF0359 family.</text>
</comment>
<evidence type="ECO:0000256" key="1">
    <source>
        <dbReference type="ARBA" id="ARBA00004141"/>
    </source>
</evidence>
<comment type="subcellular location">
    <subcellularLocation>
        <location evidence="1">Membrane</location>
        <topology evidence="1">Multi-pass membrane protein</topology>
    </subcellularLocation>
</comment>
<dbReference type="Pfam" id="PF10160">
    <property type="entry name" value="Tmemb_40"/>
    <property type="match status" value="1"/>
</dbReference>
<evidence type="ECO:0000256" key="3">
    <source>
        <dbReference type="ARBA" id="ARBA00022692"/>
    </source>
</evidence>
<keyword evidence="3 7" id="KW-0812">Transmembrane</keyword>
<dbReference type="EMBL" id="LR862136">
    <property type="protein sequence ID" value="CAD1842372.1"/>
    <property type="molecule type" value="Genomic_DNA"/>
</dbReference>
<protein>
    <recommendedName>
        <fullName evidence="9">Protein FAR1-RELATED SEQUENCE</fullName>
    </recommendedName>
</protein>
<feature type="compositionally biased region" description="Acidic residues" evidence="6">
    <location>
        <begin position="43"/>
        <end position="73"/>
    </location>
</feature>
<proteinExistence type="inferred from homology"/>
<organism evidence="8">
    <name type="scientific">Ananas comosus var. bracteatus</name>
    <name type="common">red pineapple</name>
    <dbReference type="NCBI Taxonomy" id="296719"/>
    <lineage>
        <taxon>Eukaryota</taxon>
        <taxon>Viridiplantae</taxon>
        <taxon>Streptophyta</taxon>
        <taxon>Embryophyta</taxon>
        <taxon>Tracheophyta</taxon>
        <taxon>Spermatophyta</taxon>
        <taxon>Magnoliopsida</taxon>
        <taxon>Liliopsida</taxon>
        <taxon>Poales</taxon>
        <taxon>Bromeliaceae</taxon>
        <taxon>Bromelioideae</taxon>
        <taxon>Ananas</taxon>
    </lineage>
</organism>
<evidence type="ECO:0000256" key="4">
    <source>
        <dbReference type="ARBA" id="ARBA00022989"/>
    </source>
</evidence>
<feature type="region of interest" description="Disordered" evidence="6">
    <location>
        <begin position="28"/>
        <end position="75"/>
    </location>
</feature>
<keyword evidence="5 7" id="KW-0472">Membrane</keyword>
<accession>A0A6V7QGT5</accession>
<keyword evidence="4 7" id="KW-1133">Transmembrane helix</keyword>
<feature type="compositionally biased region" description="Basic and acidic residues" evidence="6">
    <location>
        <begin position="31"/>
        <end position="42"/>
    </location>
</feature>